<sequence length="581" mass="64111">MPTELTALLLGLNSALRNNLRPDTGLYDTFEQRPSPADHYGHTAAALALAAGLPEDWEHGKRALKAWLALDTRSLGHEPFNRLMLLLMQLILSDQERDRDRPLLEAGLKRCALRPRYPSNNWSLLAQTCRVIEAPADRRPIETQRLCILLDRWTTTKGAFIDFPENPGTGFSTPLAYHHKALFLAALACWFHNDAGLAHRARRLLDWMVHCWDPAGYAGGFGRSTHSLFGDGCLVAALILMGVEHDSEDDPIRAICRRLVSQSRPDGFLWLNPAGPESGNASWDGYMHLSVYNAWAAAIIGAARQMRRARPLPETLRGTRWIAARAGFFHDEEAGLIYLRSPDGLNALVSTRGQPPQSFSRTEADFRYSGGAILHLRLADGPPLIPPPVRVARTRLMETPALAGWTPLFRFGEEIIALDRFEGVQADLDDGDFTLRLEGFASAVFRAAPSGFLQRLIAILDWRALGGRLGRRAALTRRTSTLLAGRMTLQMRESAGTIVIRRHLEISGTGKPLTYLNPASRSRIATAGIATAVNHDCDCLSSKLDASLPQAYVCTQPPCCAEDGEHLPALELHLSSPARSR</sequence>
<keyword evidence="2" id="KW-1185">Reference proteome</keyword>
<dbReference type="eggNOG" id="ENOG5033SA7">
    <property type="taxonomic scope" value="Bacteria"/>
</dbReference>
<dbReference type="HOGENOM" id="CLU_444060_0_0_4"/>
<dbReference type="InterPro" id="IPR008930">
    <property type="entry name" value="Terpenoid_cyclase/PrenylTrfase"/>
</dbReference>
<dbReference type="STRING" id="76114.ebA4313"/>
<organism evidence="1 2">
    <name type="scientific">Aromatoleum aromaticum (strain DSM 19018 / LMG 30748 / EbN1)</name>
    <name type="common">Azoarcus sp. (strain EbN1)</name>
    <dbReference type="NCBI Taxonomy" id="76114"/>
    <lineage>
        <taxon>Bacteria</taxon>
        <taxon>Pseudomonadati</taxon>
        <taxon>Pseudomonadota</taxon>
        <taxon>Betaproteobacteria</taxon>
        <taxon>Rhodocyclales</taxon>
        <taxon>Rhodocyclaceae</taxon>
        <taxon>Aromatoleum</taxon>
    </lineage>
</organism>
<gene>
    <name evidence="1" type="ORF">ebA4313</name>
</gene>
<name>Q5P296_AROAE</name>
<dbReference type="AlphaFoldDB" id="Q5P296"/>
<accession>Q5P296</accession>
<protein>
    <recommendedName>
        <fullName evidence="3">Heparinase II N-terminal domain-containing protein</fullName>
    </recommendedName>
</protein>
<dbReference type="Proteomes" id="UP000006552">
    <property type="component" value="Chromosome"/>
</dbReference>
<proteinExistence type="predicted"/>
<dbReference type="EMBL" id="CR555306">
    <property type="protein sequence ID" value="CAI08568.1"/>
    <property type="molecule type" value="Genomic_DNA"/>
</dbReference>
<dbReference type="KEGG" id="eba:ebA4313"/>
<evidence type="ECO:0000313" key="2">
    <source>
        <dbReference type="Proteomes" id="UP000006552"/>
    </source>
</evidence>
<evidence type="ECO:0008006" key="3">
    <source>
        <dbReference type="Google" id="ProtNLM"/>
    </source>
</evidence>
<dbReference type="SUPFAM" id="SSF48239">
    <property type="entry name" value="Terpenoid cyclases/Protein prenyltransferases"/>
    <property type="match status" value="1"/>
</dbReference>
<evidence type="ECO:0000313" key="1">
    <source>
        <dbReference type="EMBL" id="CAI08568.1"/>
    </source>
</evidence>
<reference evidence="1 2" key="1">
    <citation type="journal article" date="2005" name="Arch. Microbiol.">
        <title>The genome sequence of an anaerobic aromatic-degrading denitrifying bacterium, strain EbN1.</title>
        <authorList>
            <person name="Rabus R."/>
            <person name="Kube M."/>
            <person name="Heider J."/>
            <person name="Beck A."/>
            <person name="Heitmann K."/>
            <person name="Widdel F."/>
            <person name="Reinhardt R."/>
        </authorList>
    </citation>
    <scope>NUCLEOTIDE SEQUENCE [LARGE SCALE GENOMIC DNA]</scope>
    <source>
        <strain evidence="1 2">EbN1</strain>
    </source>
</reference>